<dbReference type="EMBL" id="NDYE01000002">
    <property type="protein sequence ID" value="OXZ34644.1"/>
    <property type="molecule type" value="Genomic_DNA"/>
</dbReference>
<organism evidence="3 4">
    <name type="scientific">Finegoldia magna</name>
    <name type="common">Peptostreptococcus magnus</name>
    <dbReference type="NCBI Taxonomy" id="1260"/>
    <lineage>
        <taxon>Bacteria</taxon>
        <taxon>Bacillati</taxon>
        <taxon>Bacillota</taxon>
        <taxon>Tissierellia</taxon>
        <taxon>Tissierellales</taxon>
        <taxon>Peptoniphilaceae</taxon>
        <taxon>Finegoldia</taxon>
    </lineage>
</organism>
<comment type="caution">
    <text evidence="3">The sequence shown here is derived from an EMBL/GenBank/DDBJ whole genome shotgun (WGS) entry which is preliminary data.</text>
</comment>
<dbReference type="SUPFAM" id="SSF58104">
    <property type="entry name" value="Methyl-accepting chemotaxis protein (MCP) signaling domain"/>
    <property type="match status" value="1"/>
</dbReference>
<gene>
    <name evidence="3" type="ORF">B9N55_01090</name>
</gene>
<reference evidence="4" key="1">
    <citation type="submission" date="2017-04" db="EMBL/GenBank/DDBJ databases">
        <title>Finegoldia magna isolated from orthopedic joint implant-associated infections.</title>
        <authorList>
            <person name="Bjorklund S."/>
            <person name="Bruggemann H."/>
            <person name="Jensen A."/>
            <person name="Hellmark B."/>
            <person name="Soderquist B."/>
        </authorList>
    </citation>
    <scope>NUCLEOTIDE SEQUENCE [LARGE SCALE GENOMIC DNA]</scope>
    <source>
        <strain evidence="4">12T273</strain>
    </source>
</reference>
<evidence type="ECO:0000313" key="4">
    <source>
        <dbReference type="Proteomes" id="UP000215546"/>
    </source>
</evidence>
<evidence type="ECO:0000256" key="2">
    <source>
        <dbReference type="SAM" id="SignalP"/>
    </source>
</evidence>
<evidence type="ECO:0000256" key="1">
    <source>
        <dbReference type="SAM" id="Coils"/>
    </source>
</evidence>
<keyword evidence="1" id="KW-0175">Coiled coil</keyword>
<dbReference type="AlphaFoldDB" id="A0A233VQF4"/>
<sequence length="777" mass="84029">MKKNIEKVLALTLISSMTFANLSFAEQQDLIKKSETVYVTVEGNEIKDKSVSVWLNSDKNIKANDKSNLTNVKDLKTDKELKSENGYLKLDENKKDIYYKGDTDKKLPVDVSVKYFLDGKEMKASELEGKSGHLKIVITSKNNRYEAKTIDGQSRNVYSPYVVVAAMTFDDEKVNNVSSDDIKVVKDGKNEIVTTVMTPGMKQNLRGIVEDKNLDKFKDEVSVEMDIKDYKPVEIYSVITNEFFQEKKNIDSLDKLQNGVKELQDNSQKLVDASVKLSEGQDKLNSGISQMQTGVTKLHSGSQKLASSTQQMQGKFSGIQSKVGPIQGYVAQMNDGSLKLYNGISDYTAAVGKIKENTAKIKAGSEKLAKGATDLDNGVGKLKDATSQLRAGTENMKEMTAQKDQLLEKSSQLSNGLNGLAGSYGQLADTVEQISGKSQQLKDSSAQFNEKLQQVAQLAGGADGSASAEKIARGLESSAEGLNNAIQQLQAKNEEGQLNDTIAYLQAQKNVMYVQAESIRNAGSQNAGQQKLQAALAQLAQSSSALSQGNADLSNALMRTSAAMNQSKAKLVDSSNQLSQGLGQMGGALNGADGLSTLKDSIDKLDDATGQIKGGSQTLKEGTLQNEKAMAMLLNGIKELDKNSSALVEGSSKLSGGLQEFNKQSALLSSLSQINEKAIIPMSNAINMLNDGLGKLDSSTGQLKSGSDKLASGQKEFSSKLKEYKEKGIDELSNKTKDLNKFKDIIDAMSDLAVKDSSFTGTDDNFETKSRIVEKIK</sequence>
<dbReference type="Gene3D" id="1.10.287.950">
    <property type="entry name" value="Methyl-accepting chemotaxis protein"/>
    <property type="match status" value="1"/>
</dbReference>
<keyword evidence="2" id="KW-0732">Signal</keyword>
<proteinExistence type="predicted"/>
<feature type="coiled-coil region" evidence="1">
    <location>
        <begin position="472"/>
        <end position="499"/>
    </location>
</feature>
<accession>A0A233VQF4</accession>
<dbReference type="RefSeq" id="WP_094207995.1">
    <property type="nucleotide sequence ID" value="NZ_NDYE01000002.1"/>
</dbReference>
<feature type="coiled-coil region" evidence="1">
    <location>
        <begin position="382"/>
        <end position="409"/>
    </location>
</feature>
<feature type="signal peptide" evidence="2">
    <location>
        <begin position="1"/>
        <end position="25"/>
    </location>
</feature>
<protein>
    <recommendedName>
        <fullName evidence="5">Chromosome segregation protein</fullName>
    </recommendedName>
</protein>
<evidence type="ECO:0000313" key="3">
    <source>
        <dbReference type="EMBL" id="OXZ34644.1"/>
    </source>
</evidence>
<dbReference type="Proteomes" id="UP000215546">
    <property type="component" value="Unassembled WGS sequence"/>
</dbReference>
<feature type="chain" id="PRO_5012443928" description="Chromosome segregation protein" evidence="2">
    <location>
        <begin position="26"/>
        <end position="777"/>
    </location>
</feature>
<dbReference type="NCBIfam" id="TIGR03057">
    <property type="entry name" value="xxxLxxG_by_4"/>
    <property type="match status" value="2"/>
</dbReference>
<dbReference type="InterPro" id="IPR023908">
    <property type="entry name" value="xxxLxxG_rpt"/>
</dbReference>
<name>A0A233VQF4_FINMA</name>
<evidence type="ECO:0008006" key="5">
    <source>
        <dbReference type="Google" id="ProtNLM"/>
    </source>
</evidence>